<organism evidence="8 9">
    <name type="scientific">Tetrahymena thermophila (strain SB210)</name>
    <dbReference type="NCBI Taxonomy" id="312017"/>
    <lineage>
        <taxon>Eukaryota</taxon>
        <taxon>Sar</taxon>
        <taxon>Alveolata</taxon>
        <taxon>Ciliophora</taxon>
        <taxon>Intramacronucleata</taxon>
        <taxon>Oligohymenophorea</taxon>
        <taxon>Hymenostomatida</taxon>
        <taxon>Tetrahymenina</taxon>
        <taxon>Tetrahymenidae</taxon>
        <taxon>Tetrahymena</taxon>
    </lineage>
</organism>
<dbReference type="OMA" id="MEMYTIQ"/>
<keyword evidence="8" id="KW-0378">Hydrolase</keyword>
<accession>Q24GJ2</accession>
<protein>
    <submittedName>
        <fullName evidence="8">Zinc carboxypeptidase</fullName>
    </submittedName>
</protein>
<keyword evidence="5" id="KW-1133">Transmembrane helix</keyword>
<dbReference type="STRING" id="312017.Q24GJ2"/>
<feature type="domain" description="Peptidase M14" evidence="7">
    <location>
        <begin position="42"/>
        <end position="334"/>
    </location>
</feature>
<evidence type="ECO:0000313" key="9">
    <source>
        <dbReference type="Proteomes" id="UP000009168"/>
    </source>
</evidence>
<reference evidence="9" key="1">
    <citation type="journal article" date="2006" name="PLoS Biol.">
        <title>Macronuclear genome sequence of the ciliate Tetrahymena thermophila, a model eukaryote.</title>
        <authorList>
            <person name="Eisen J.A."/>
            <person name="Coyne R.S."/>
            <person name="Wu M."/>
            <person name="Wu D."/>
            <person name="Thiagarajan M."/>
            <person name="Wortman J.R."/>
            <person name="Badger J.H."/>
            <person name="Ren Q."/>
            <person name="Amedeo P."/>
            <person name="Jones K.M."/>
            <person name="Tallon L.J."/>
            <person name="Delcher A.L."/>
            <person name="Salzberg S.L."/>
            <person name="Silva J.C."/>
            <person name="Haas B.J."/>
            <person name="Majoros W.H."/>
            <person name="Farzad M."/>
            <person name="Carlton J.M."/>
            <person name="Smith R.K. Jr."/>
            <person name="Garg J."/>
            <person name="Pearlman R.E."/>
            <person name="Karrer K.M."/>
            <person name="Sun L."/>
            <person name="Manning G."/>
            <person name="Elde N.C."/>
            <person name="Turkewitz A.P."/>
            <person name="Asai D.J."/>
            <person name="Wilkes D.E."/>
            <person name="Wang Y."/>
            <person name="Cai H."/>
            <person name="Collins K."/>
            <person name="Stewart B.A."/>
            <person name="Lee S.R."/>
            <person name="Wilamowska K."/>
            <person name="Weinberg Z."/>
            <person name="Ruzzo W.L."/>
            <person name="Wloga D."/>
            <person name="Gaertig J."/>
            <person name="Frankel J."/>
            <person name="Tsao C.-C."/>
            <person name="Gorovsky M.A."/>
            <person name="Keeling P.J."/>
            <person name="Waller R.F."/>
            <person name="Patron N.J."/>
            <person name="Cherry J.M."/>
            <person name="Stover N.A."/>
            <person name="Krieger C.J."/>
            <person name="del Toro C."/>
            <person name="Ryder H.F."/>
            <person name="Williamson S.C."/>
            <person name="Barbeau R.A."/>
            <person name="Hamilton E.P."/>
            <person name="Orias E."/>
        </authorList>
    </citation>
    <scope>NUCLEOTIDE SEQUENCE [LARGE SCALE GENOMIC DNA]</scope>
    <source>
        <strain evidence="9">SB210</strain>
    </source>
</reference>
<keyword evidence="6" id="KW-0732">Signal</keyword>
<dbReference type="EMBL" id="GG662257">
    <property type="protein sequence ID" value="EAS06879.2"/>
    <property type="molecule type" value="Genomic_DNA"/>
</dbReference>
<proteinExistence type="inferred from homology"/>
<evidence type="ECO:0000313" key="8">
    <source>
        <dbReference type="EMBL" id="EAS06879.2"/>
    </source>
</evidence>
<comment type="caution">
    <text evidence="3">Lacks conserved residue(s) required for the propagation of feature annotation.</text>
</comment>
<evidence type="ECO:0000256" key="4">
    <source>
        <dbReference type="SAM" id="MobiDB-lite"/>
    </source>
</evidence>
<comment type="cofactor">
    <cofactor evidence="1">
        <name>Zn(2+)</name>
        <dbReference type="ChEBI" id="CHEBI:29105"/>
    </cofactor>
</comment>
<dbReference type="RefSeq" id="XP_001027121.2">
    <property type="nucleotide sequence ID" value="XM_001027121.2"/>
</dbReference>
<feature type="signal peptide" evidence="6">
    <location>
        <begin position="1"/>
        <end position="21"/>
    </location>
</feature>
<keyword evidence="5" id="KW-0472">Membrane</keyword>
<dbReference type="GO" id="GO:0008270">
    <property type="term" value="F:zinc ion binding"/>
    <property type="evidence" value="ECO:0007669"/>
    <property type="project" value="InterPro"/>
</dbReference>
<dbReference type="AlphaFoldDB" id="Q24GJ2"/>
<keyword evidence="5" id="KW-0812">Transmembrane</keyword>
<gene>
    <name evidence="8" type="ORF">TTHERM_00725980</name>
</gene>
<dbReference type="InterPro" id="IPR000834">
    <property type="entry name" value="Peptidase_M14"/>
</dbReference>
<dbReference type="KEGG" id="tet:TTHERM_00725980"/>
<dbReference type="GeneID" id="7845496"/>
<evidence type="ECO:0000256" key="5">
    <source>
        <dbReference type="SAM" id="Phobius"/>
    </source>
</evidence>
<dbReference type="InParanoid" id="Q24GJ2"/>
<dbReference type="Gene3D" id="3.40.630.10">
    <property type="entry name" value="Zn peptidases"/>
    <property type="match status" value="1"/>
</dbReference>
<dbReference type="CDD" id="cd00596">
    <property type="entry name" value="Peptidase_M14_like"/>
    <property type="match status" value="1"/>
</dbReference>
<evidence type="ECO:0000256" key="1">
    <source>
        <dbReference type="ARBA" id="ARBA00001947"/>
    </source>
</evidence>
<evidence type="ECO:0000256" key="3">
    <source>
        <dbReference type="PROSITE-ProRule" id="PRU01379"/>
    </source>
</evidence>
<evidence type="ECO:0000256" key="6">
    <source>
        <dbReference type="SAM" id="SignalP"/>
    </source>
</evidence>
<name>Q24GJ2_TETTS</name>
<dbReference type="eggNOG" id="KOG2649">
    <property type="taxonomic scope" value="Eukaryota"/>
</dbReference>
<dbReference type="PANTHER" id="PTHR11705">
    <property type="entry name" value="PROTEASE FAMILY M14 CARBOXYPEPTIDASE A,B"/>
    <property type="match status" value="1"/>
</dbReference>
<dbReference type="Proteomes" id="UP000009168">
    <property type="component" value="Unassembled WGS sequence"/>
</dbReference>
<dbReference type="GO" id="GO:0005615">
    <property type="term" value="C:extracellular space"/>
    <property type="evidence" value="ECO:0007669"/>
    <property type="project" value="TreeGrafter"/>
</dbReference>
<feature type="chain" id="PRO_5004202119" evidence="6">
    <location>
        <begin position="22"/>
        <end position="633"/>
    </location>
</feature>
<dbReference type="SUPFAM" id="SSF53187">
    <property type="entry name" value="Zn-dependent exopeptidases"/>
    <property type="match status" value="1"/>
</dbReference>
<feature type="compositionally biased region" description="Low complexity" evidence="4">
    <location>
        <begin position="601"/>
        <end position="611"/>
    </location>
</feature>
<feature type="region of interest" description="Disordered" evidence="4">
    <location>
        <begin position="601"/>
        <end position="633"/>
    </location>
</feature>
<comment type="similarity">
    <text evidence="2 3">Belongs to the peptidase M14 family.</text>
</comment>
<dbReference type="HOGENOM" id="CLU_432475_0_0_1"/>
<feature type="transmembrane region" description="Helical" evidence="5">
    <location>
        <begin position="554"/>
        <end position="573"/>
    </location>
</feature>
<dbReference type="Pfam" id="PF00246">
    <property type="entry name" value="Peptidase_M14"/>
    <property type="match status" value="1"/>
</dbReference>
<dbReference type="PANTHER" id="PTHR11705:SF138">
    <property type="entry name" value="PEPTIDASE M14 CARBOXYPEPTIDASE A DOMAIN-CONTAINING PROTEIN"/>
    <property type="match status" value="1"/>
</dbReference>
<dbReference type="GO" id="GO:0006508">
    <property type="term" value="P:proteolysis"/>
    <property type="evidence" value="ECO:0007669"/>
    <property type="project" value="InterPro"/>
</dbReference>
<dbReference type="SMART" id="SM00631">
    <property type="entry name" value="Zn_pept"/>
    <property type="match status" value="1"/>
</dbReference>
<dbReference type="PROSITE" id="PS52035">
    <property type="entry name" value="PEPTIDASE_M14"/>
    <property type="match status" value="1"/>
</dbReference>
<feature type="compositionally biased region" description="Basic and acidic residues" evidence="4">
    <location>
        <begin position="615"/>
        <end position="633"/>
    </location>
</feature>
<evidence type="ECO:0000259" key="7">
    <source>
        <dbReference type="PROSITE" id="PS52035"/>
    </source>
</evidence>
<keyword evidence="8" id="KW-0121">Carboxypeptidase</keyword>
<keyword evidence="8" id="KW-0645">Protease</keyword>
<evidence type="ECO:0000256" key="2">
    <source>
        <dbReference type="ARBA" id="ARBA00005988"/>
    </source>
</evidence>
<keyword evidence="9" id="KW-1185">Reference proteome</keyword>
<sequence length="633" mass="73315">MKFQIGLTLVLILFLVNLIKASDKNVQDYLDEQEKIHNFPIKHLDYKQIVETFYQLEKEYPHYIKVYDARSEFKNETLPKVYCSNTQNPEDLCKFIYAVITNYSDPKHVNFTQSFFSGNFHGDEVVGPNILTYMAKYILEKPDLNILSKSYLVILPMGNPQGYSQYKREECQNGNRICFDMNRDFPYDTNEKCFQTAGARIINYIWKKYLFTASITFHGGMTAIGWPWGSNNHLTSENKGQICPDQNAFYILGKRMSEVGGQYPGIPKYRYDILNDVVYPVNGSFEDWSYAASWERYIDPSFSSFFPKCERISDEELQINNNTARSLTYLIETTDKKQPPESTYGTWQQIQSNDKGQGHVTRNIRLTLDFINNLSPSYEVATHNSGNYTFYVKWAVEGCHQVSNTKFLIRENDQQSNIVKNSYYSLQQLLDDGFKIYSEYTDYQGKLKDITSFKSQVVQFDDPKDRLIDIAIFSECDSFLTEKVSSAEPIIEPQSHFVRSRSNASYLAENNGFFINSNKYIIKSLGPFEVNNNIYTDSSDLKNQPSKQKSDYDYLIAIFSIVTVGALISYCIYKKFDGFGANNVNFQELHDDDHQLQQLPNSQQQQNQNQLKRVNNKEGGVKKYELTHEDDGL</sequence>
<dbReference type="GO" id="GO:0004181">
    <property type="term" value="F:metallocarboxypeptidase activity"/>
    <property type="evidence" value="ECO:0007669"/>
    <property type="project" value="InterPro"/>
</dbReference>
<dbReference type="OrthoDB" id="10249045at2759"/>